<accession>A0A382JUW2</accession>
<protein>
    <submittedName>
        <fullName evidence="1">Uncharacterized protein</fullName>
    </submittedName>
</protein>
<evidence type="ECO:0000313" key="1">
    <source>
        <dbReference type="EMBL" id="SVC15658.1"/>
    </source>
</evidence>
<organism evidence="1">
    <name type="scientific">marine metagenome</name>
    <dbReference type="NCBI Taxonomy" id="408172"/>
    <lineage>
        <taxon>unclassified sequences</taxon>
        <taxon>metagenomes</taxon>
        <taxon>ecological metagenomes</taxon>
    </lineage>
</organism>
<feature type="non-terminal residue" evidence="1">
    <location>
        <position position="52"/>
    </location>
</feature>
<dbReference type="EMBL" id="UINC01076463">
    <property type="protein sequence ID" value="SVC15658.1"/>
    <property type="molecule type" value="Genomic_DNA"/>
</dbReference>
<dbReference type="AlphaFoldDB" id="A0A382JUW2"/>
<gene>
    <name evidence="1" type="ORF">METZ01_LOCUS268512</name>
</gene>
<proteinExistence type="predicted"/>
<reference evidence="1" key="1">
    <citation type="submission" date="2018-05" db="EMBL/GenBank/DDBJ databases">
        <authorList>
            <person name="Lanie J.A."/>
            <person name="Ng W.-L."/>
            <person name="Kazmierczak K.M."/>
            <person name="Andrzejewski T.M."/>
            <person name="Davidsen T.M."/>
            <person name="Wayne K.J."/>
            <person name="Tettelin H."/>
            <person name="Glass J.I."/>
            <person name="Rusch D."/>
            <person name="Podicherti R."/>
            <person name="Tsui H.-C.T."/>
            <person name="Winkler M.E."/>
        </authorList>
    </citation>
    <scope>NUCLEOTIDE SEQUENCE</scope>
</reference>
<sequence>MSFFLNPRLGNNFSAASTIGGGPAKYTLKPSKSSMSSITASVTRPVLILLTF</sequence>
<name>A0A382JUW2_9ZZZZ</name>